<dbReference type="Proteomes" id="UP000807342">
    <property type="component" value="Unassembled WGS sequence"/>
</dbReference>
<evidence type="ECO:0000256" key="1">
    <source>
        <dbReference type="SAM" id="MobiDB-lite"/>
    </source>
</evidence>
<name>A0A9P5X345_9AGAR</name>
<protein>
    <submittedName>
        <fullName evidence="2">Uncharacterized protein</fullName>
    </submittedName>
</protein>
<feature type="region of interest" description="Disordered" evidence="1">
    <location>
        <begin position="1"/>
        <end position="28"/>
    </location>
</feature>
<proteinExistence type="predicted"/>
<feature type="compositionally biased region" description="Low complexity" evidence="1">
    <location>
        <begin position="1"/>
        <end position="10"/>
    </location>
</feature>
<gene>
    <name evidence="2" type="ORF">P691DRAFT_765667</name>
</gene>
<dbReference type="AlphaFoldDB" id="A0A9P5X345"/>
<dbReference type="OrthoDB" id="3051534at2759"/>
<comment type="caution">
    <text evidence="2">The sequence shown here is derived from an EMBL/GenBank/DDBJ whole genome shotgun (WGS) entry which is preliminary data.</text>
</comment>
<sequence length="235" mass="25427">MGTSPSNTPSTSPPSNIPDSSTSNATDIKLTSTMASLSLKDTSAPMQQQSNDPTAISLQDLITMQLHSAHCMDELTVAIQGLSTQPGSKSLYDLFPYLEAATLIEIAHHEFKPTDLYKLDARYCDKTELECSQGSASCTGSWKNYPTLNSLIVPLQMYFHILTWFAANEGDVELTATIATGGLKYIGHILLLNNMNGMQSSNIIHTSTLPDNTKWLRETSSTGATPTLTSCLNTS</sequence>
<evidence type="ECO:0000313" key="2">
    <source>
        <dbReference type="EMBL" id="KAF9442006.1"/>
    </source>
</evidence>
<evidence type="ECO:0000313" key="3">
    <source>
        <dbReference type="Proteomes" id="UP000807342"/>
    </source>
</evidence>
<organism evidence="2 3">
    <name type="scientific">Macrolepiota fuliginosa MF-IS2</name>
    <dbReference type="NCBI Taxonomy" id="1400762"/>
    <lineage>
        <taxon>Eukaryota</taxon>
        <taxon>Fungi</taxon>
        <taxon>Dikarya</taxon>
        <taxon>Basidiomycota</taxon>
        <taxon>Agaricomycotina</taxon>
        <taxon>Agaricomycetes</taxon>
        <taxon>Agaricomycetidae</taxon>
        <taxon>Agaricales</taxon>
        <taxon>Agaricineae</taxon>
        <taxon>Agaricaceae</taxon>
        <taxon>Macrolepiota</taxon>
    </lineage>
</organism>
<accession>A0A9P5X345</accession>
<keyword evidence="3" id="KW-1185">Reference proteome</keyword>
<reference evidence="2" key="1">
    <citation type="submission" date="2020-11" db="EMBL/GenBank/DDBJ databases">
        <authorList>
            <consortium name="DOE Joint Genome Institute"/>
            <person name="Ahrendt S."/>
            <person name="Riley R."/>
            <person name="Andreopoulos W."/>
            <person name="Labutti K."/>
            <person name="Pangilinan J."/>
            <person name="Ruiz-Duenas F.J."/>
            <person name="Barrasa J.M."/>
            <person name="Sanchez-Garcia M."/>
            <person name="Camarero S."/>
            <person name="Miyauchi S."/>
            <person name="Serrano A."/>
            <person name="Linde D."/>
            <person name="Babiker R."/>
            <person name="Drula E."/>
            <person name="Ayuso-Fernandez I."/>
            <person name="Pacheco R."/>
            <person name="Padilla G."/>
            <person name="Ferreira P."/>
            <person name="Barriuso J."/>
            <person name="Kellner H."/>
            <person name="Castanera R."/>
            <person name="Alfaro M."/>
            <person name="Ramirez L."/>
            <person name="Pisabarro A.G."/>
            <person name="Kuo A."/>
            <person name="Tritt A."/>
            <person name="Lipzen A."/>
            <person name="He G."/>
            <person name="Yan M."/>
            <person name="Ng V."/>
            <person name="Cullen D."/>
            <person name="Martin F."/>
            <person name="Rosso M.-N."/>
            <person name="Henrissat B."/>
            <person name="Hibbett D."/>
            <person name="Martinez A.T."/>
            <person name="Grigoriev I.V."/>
        </authorList>
    </citation>
    <scope>NUCLEOTIDE SEQUENCE</scope>
    <source>
        <strain evidence="2">MF-IS2</strain>
    </source>
</reference>
<dbReference type="EMBL" id="MU151725">
    <property type="protein sequence ID" value="KAF9442006.1"/>
    <property type="molecule type" value="Genomic_DNA"/>
</dbReference>